<dbReference type="Proteomes" id="UP000619457">
    <property type="component" value="Unassembled WGS sequence"/>
</dbReference>
<keyword evidence="2" id="KW-1185">Reference proteome</keyword>
<evidence type="ECO:0000313" key="2">
    <source>
        <dbReference type="Proteomes" id="UP000619457"/>
    </source>
</evidence>
<name>A0A918PXH6_9BACT</name>
<accession>A0A918PXH6</accession>
<sequence length="57" mass="6309">MDEISLVGPVQELRKLANGRLVAEAAKLAAVIFLIKSLREFIGSIVLLIVSYLESYF</sequence>
<evidence type="ECO:0000313" key="1">
    <source>
        <dbReference type="EMBL" id="GGZ25434.1"/>
    </source>
</evidence>
<proteinExistence type="predicted"/>
<dbReference type="EMBL" id="BMWX01000003">
    <property type="protein sequence ID" value="GGZ25434.1"/>
    <property type="molecule type" value="Genomic_DNA"/>
</dbReference>
<reference evidence="1" key="1">
    <citation type="journal article" date="2014" name="Int. J. Syst. Evol. Microbiol.">
        <title>Complete genome sequence of Corynebacterium casei LMG S-19264T (=DSM 44701T), isolated from a smear-ripened cheese.</title>
        <authorList>
            <consortium name="US DOE Joint Genome Institute (JGI-PGF)"/>
            <person name="Walter F."/>
            <person name="Albersmeier A."/>
            <person name="Kalinowski J."/>
            <person name="Ruckert C."/>
        </authorList>
    </citation>
    <scope>NUCLEOTIDE SEQUENCE</scope>
    <source>
        <strain evidence="1">KCTC 12368</strain>
    </source>
</reference>
<organism evidence="1 2">
    <name type="scientific">Echinicola pacifica</name>
    <dbReference type="NCBI Taxonomy" id="346377"/>
    <lineage>
        <taxon>Bacteria</taxon>
        <taxon>Pseudomonadati</taxon>
        <taxon>Bacteroidota</taxon>
        <taxon>Cytophagia</taxon>
        <taxon>Cytophagales</taxon>
        <taxon>Cyclobacteriaceae</taxon>
        <taxon>Echinicola</taxon>
    </lineage>
</organism>
<comment type="caution">
    <text evidence="1">The sequence shown here is derived from an EMBL/GenBank/DDBJ whole genome shotgun (WGS) entry which is preliminary data.</text>
</comment>
<gene>
    <name evidence="1" type="ORF">GCM10007049_17440</name>
</gene>
<dbReference type="AlphaFoldDB" id="A0A918PXH6"/>
<reference evidence="1" key="2">
    <citation type="submission" date="2020-09" db="EMBL/GenBank/DDBJ databases">
        <authorList>
            <person name="Sun Q."/>
            <person name="Kim S."/>
        </authorList>
    </citation>
    <scope>NUCLEOTIDE SEQUENCE</scope>
    <source>
        <strain evidence="1">KCTC 12368</strain>
    </source>
</reference>
<protein>
    <submittedName>
        <fullName evidence="1">Uncharacterized protein</fullName>
    </submittedName>
</protein>